<proteinExistence type="predicted"/>
<dbReference type="FunCoup" id="G8ZR26">
    <property type="interactions" value="194"/>
</dbReference>
<dbReference type="GO" id="GO:0031011">
    <property type="term" value="C:Ino80 complex"/>
    <property type="evidence" value="ECO:0007669"/>
    <property type="project" value="EnsemblFungi"/>
</dbReference>
<dbReference type="OrthoDB" id="4063618at2759"/>
<dbReference type="EMBL" id="HE616744">
    <property type="protein sequence ID" value="CCE90968.1"/>
    <property type="molecule type" value="Genomic_DNA"/>
</dbReference>
<dbReference type="AlphaFoldDB" id="G8ZR26"/>
<name>G8ZR26_TORDE</name>
<evidence type="ECO:0000313" key="1">
    <source>
        <dbReference type="EMBL" id="CCE90968.1"/>
    </source>
</evidence>
<accession>G8ZR26</accession>
<sequence>MDFINDDRQLQYARYAVKRYRKCEPLETAVASNKRHIVNVDDTSRINYEMIKNAPGNLPAVSGTISTVQDNEISRLKTKTYKSRLYELNDEYLERANAQLDHLKKQPKATSVVPLESQQVWLEQIQGNLLQEYKELVEDEKKWIVLKELLLDANVELDLYSAQDQGKKQVKLGSVAVPTHSNANALLFNRPKRPKVKNKGHHDNISPIV</sequence>
<dbReference type="GO" id="GO:0031509">
    <property type="term" value="P:subtelomeric heterochromatin formation"/>
    <property type="evidence" value="ECO:0007669"/>
    <property type="project" value="EnsemblFungi"/>
</dbReference>
<gene>
    <name evidence="1" type="primary">TDEL0C00790</name>
    <name evidence="1" type="ORF">TDEL_0C00790</name>
</gene>
<dbReference type="GO" id="GO:0000722">
    <property type="term" value="P:telomere maintenance via recombination"/>
    <property type="evidence" value="ECO:0007669"/>
    <property type="project" value="EnsemblFungi"/>
</dbReference>
<protein>
    <submittedName>
        <fullName evidence="1">Uncharacterized protein</fullName>
    </submittedName>
</protein>
<dbReference type="Proteomes" id="UP000005627">
    <property type="component" value="Chromosome 3"/>
</dbReference>
<dbReference type="RefSeq" id="XP_003680179.1">
    <property type="nucleotide sequence ID" value="XM_003680131.1"/>
</dbReference>
<dbReference type="eggNOG" id="ENOG502S125">
    <property type="taxonomic scope" value="Eukaryota"/>
</dbReference>
<keyword evidence="2" id="KW-1185">Reference proteome</keyword>
<dbReference type="HOGENOM" id="CLU_105947_0_0_1"/>
<evidence type="ECO:0000313" key="2">
    <source>
        <dbReference type="Proteomes" id="UP000005627"/>
    </source>
</evidence>
<dbReference type="GO" id="GO:0000781">
    <property type="term" value="C:chromosome, telomeric region"/>
    <property type="evidence" value="ECO:0007669"/>
    <property type="project" value="GOC"/>
</dbReference>
<dbReference type="STRING" id="1076872.G8ZR26"/>
<reference evidence="1 2" key="1">
    <citation type="journal article" date="2011" name="Proc. Natl. Acad. Sci. U.S.A.">
        <title>Evolutionary erosion of yeast sex chromosomes by mating-type switching accidents.</title>
        <authorList>
            <person name="Gordon J.L."/>
            <person name="Armisen D."/>
            <person name="Proux-Wera E."/>
            <person name="Oheigeartaigh S.S."/>
            <person name="Byrne K.P."/>
            <person name="Wolfe K.H."/>
        </authorList>
    </citation>
    <scope>NUCLEOTIDE SEQUENCE [LARGE SCALE GENOMIC DNA]</scope>
    <source>
        <strain evidence="2">ATCC 10662 / CBS 1146 / NBRC 0425 / NCYC 2629 / NRRL Y-866</strain>
    </source>
</reference>
<dbReference type="GeneID" id="11500303"/>
<organism evidence="1 2">
    <name type="scientific">Torulaspora delbrueckii</name>
    <name type="common">Yeast</name>
    <name type="synonym">Candida colliculosa</name>
    <dbReference type="NCBI Taxonomy" id="4950"/>
    <lineage>
        <taxon>Eukaryota</taxon>
        <taxon>Fungi</taxon>
        <taxon>Dikarya</taxon>
        <taxon>Ascomycota</taxon>
        <taxon>Saccharomycotina</taxon>
        <taxon>Saccharomycetes</taxon>
        <taxon>Saccharomycetales</taxon>
        <taxon>Saccharomycetaceae</taxon>
        <taxon>Torulaspora</taxon>
    </lineage>
</organism>
<dbReference type="KEGG" id="tdl:TDEL_0C00790"/>
<dbReference type="InParanoid" id="G8ZR26"/>